<keyword evidence="4" id="KW-0418">Kinase</keyword>
<dbReference type="Proteomes" id="UP000000466">
    <property type="component" value="Chromosome"/>
</dbReference>
<dbReference type="KEGG" id="saga:M5M_07300"/>
<evidence type="ECO:0000256" key="1">
    <source>
        <dbReference type="PIRSR" id="PIRSR000705-1"/>
    </source>
</evidence>
<dbReference type="Pfam" id="PF01712">
    <property type="entry name" value="dNK"/>
    <property type="match status" value="1"/>
</dbReference>
<keyword evidence="2" id="KW-0547">Nucleotide-binding</keyword>
<gene>
    <name evidence="4" type="ordered locus">M5M_07300</name>
</gene>
<accession>K4KKD4</accession>
<dbReference type="PIRSF" id="PIRSF000705">
    <property type="entry name" value="DNK"/>
    <property type="match status" value="1"/>
</dbReference>
<dbReference type="STRING" id="1117647.M5M_07300"/>
<evidence type="ECO:0000256" key="2">
    <source>
        <dbReference type="PIRSR" id="PIRSR000705-3"/>
    </source>
</evidence>
<name>K4KKD4_SIMAS</name>
<dbReference type="CDD" id="cd01673">
    <property type="entry name" value="dNK"/>
    <property type="match status" value="1"/>
</dbReference>
<dbReference type="eggNOG" id="COG1428">
    <property type="taxonomic scope" value="Bacteria"/>
</dbReference>
<dbReference type="OrthoDB" id="9776634at2"/>
<dbReference type="PANTHER" id="PTHR10513:SF46">
    <property type="entry name" value="DEOXYGUANOSINE KINASE"/>
    <property type="match status" value="1"/>
</dbReference>
<dbReference type="AlphaFoldDB" id="K4KKD4"/>
<keyword evidence="4" id="KW-0808">Transferase</keyword>
<feature type="domain" description="Deoxynucleoside kinase" evidence="3">
    <location>
        <begin position="20"/>
        <end position="210"/>
    </location>
</feature>
<feature type="binding site" evidence="2">
    <location>
        <begin position="24"/>
        <end position="32"/>
    </location>
    <ligand>
        <name>ATP</name>
        <dbReference type="ChEBI" id="CHEBI:30616"/>
    </ligand>
</feature>
<dbReference type="EMBL" id="CP003746">
    <property type="protein sequence ID" value="AFU98655.1"/>
    <property type="molecule type" value="Genomic_DNA"/>
</dbReference>
<keyword evidence="2" id="KW-0067">ATP-binding</keyword>
<dbReference type="GO" id="GO:0005524">
    <property type="term" value="F:ATP binding"/>
    <property type="evidence" value="ECO:0007669"/>
    <property type="project" value="UniProtKB-KW"/>
</dbReference>
<dbReference type="PANTHER" id="PTHR10513">
    <property type="entry name" value="DEOXYNUCLEOSIDE KINASE"/>
    <property type="match status" value="1"/>
</dbReference>
<feature type="binding site" evidence="2">
    <location>
        <begin position="150"/>
        <end position="154"/>
    </location>
    <ligand>
        <name>ATP</name>
        <dbReference type="ChEBI" id="CHEBI:30616"/>
    </ligand>
</feature>
<evidence type="ECO:0000313" key="4">
    <source>
        <dbReference type="EMBL" id="AFU98655.1"/>
    </source>
</evidence>
<dbReference type="Gene3D" id="3.40.50.300">
    <property type="entry name" value="P-loop containing nucleotide triphosphate hydrolases"/>
    <property type="match status" value="1"/>
</dbReference>
<evidence type="ECO:0000259" key="3">
    <source>
        <dbReference type="Pfam" id="PF01712"/>
    </source>
</evidence>
<proteinExistence type="predicted"/>
<keyword evidence="5" id="KW-1185">Reference proteome</keyword>
<dbReference type="GO" id="GO:0019136">
    <property type="term" value="F:deoxynucleoside kinase activity"/>
    <property type="evidence" value="ECO:0007669"/>
    <property type="project" value="InterPro"/>
</dbReference>
<reference evidence="4 5" key="1">
    <citation type="journal article" date="2013" name="Genome Announc.">
        <title>Complete genome sequence of Simiduia agarivorans SA1(T), a marine bacterium able to degrade a variety of polysaccharides.</title>
        <authorList>
            <person name="Lin S.Y."/>
            <person name="Shieh W.Y."/>
            <person name="Chen J.S."/>
            <person name="Tang S.L."/>
        </authorList>
    </citation>
    <scope>NUCLEOTIDE SEQUENCE [LARGE SCALE GENOMIC DNA]</scope>
    <source>
        <strain evidence="5">DSM 21679 / JCM 13881 / BCRC 17597 / SA1</strain>
    </source>
</reference>
<organism evidence="4 5">
    <name type="scientific">Simiduia agarivorans (strain DSM 21679 / JCM 13881 / BCRC 17597 / SA1)</name>
    <dbReference type="NCBI Taxonomy" id="1117647"/>
    <lineage>
        <taxon>Bacteria</taxon>
        <taxon>Pseudomonadati</taxon>
        <taxon>Pseudomonadota</taxon>
        <taxon>Gammaproteobacteria</taxon>
        <taxon>Cellvibrionales</taxon>
        <taxon>Cellvibrionaceae</taxon>
        <taxon>Simiduia</taxon>
    </lineage>
</organism>
<dbReference type="GO" id="GO:0005737">
    <property type="term" value="C:cytoplasm"/>
    <property type="evidence" value="ECO:0007669"/>
    <property type="project" value="TreeGrafter"/>
</dbReference>
<evidence type="ECO:0000313" key="5">
    <source>
        <dbReference type="Proteomes" id="UP000000466"/>
    </source>
</evidence>
<dbReference type="InterPro" id="IPR002624">
    <property type="entry name" value="DCK/DGK"/>
</dbReference>
<dbReference type="InterPro" id="IPR027417">
    <property type="entry name" value="P-loop_NTPase"/>
</dbReference>
<dbReference type="SUPFAM" id="SSF52540">
    <property type="entry name" value="P-loop containing nucleoside triphosphate hydrolases"/>
    <property type="match status" value="1"/>
</dbReference>
<dbReference type="HOGENOM" id="CLU_030466_2_0_6"/>
<dbReference type="InterPro" id="IPR050566">
    <property type="entry name" value="Deoxyribonucleoside_kinase"/>
</dbReference>
<feature type="active site" description="Proton acceptor" evidence="1">
    <location>
        <position position="98"/>
    </location>
</feature>
<dbReference type="RefSeq" id="WP_015046828.1">
    <property type="nucleotide sequence ID" value="NC_018868.3"/>
</dbReference>
<sequence>MEPFFDLHLDTSQQPLPRFIAVEGAIGVGKTTLAKHLAHTFNYDTLLEQPSENPFLERFYRDPKNAALPTQLFFLFQRAQQLRDLRQDDIFEPVRVSDFLMEKDQLFAKVTLDDDEFALYQQVYDRMIIECPKPDLVVYLQAPTETLLARIKQRGIAAEQTIGADYLNQLNDAYMRFFHFYDEAPLLIVNAADLDLVSNADHYRQLVDHLLSIKSGRHYYNPTPKL</sequence>
<protein>
    <submittedName>
        <fullName evidence="4">Deoxypurine kinase</fullName>
    </submittedName>
</protein>
<dbReference type="InterPro" id="IPR031314">
    <property type="entry name" value="DNK_dom"/>
</dbReference>